<organism evidence="1">
    <name type="scientific">marine sediment metagenome</name>
    <dbReference type="NCBI Taxonomy" id="412755"/>
    <lineage>
        <taxon>unclassified sequences</taxon>
        <taxon>metagenomes</taxon>
        <taxon>ecological metagenomes</taxon>
    </lineage>
</organism>
<evidence type="ECO:0000313" key="1">
    <source>
        <dbReference type="EMBL" id="KKN16931.1"/>
    </source>
</evidence>
<reference evidence="1" key="1">
    <citation type="journal article" date="2015" name="Nature">
        <title>Complex archaea that bridge the gap between prokaryotes and eukaryotes.</title>
        <authorList>
            <person name="Spang A."/>
            <person name="Saw J.H."/>
            <person name="Jorgensen S.L."/>
            <person name="Zaremba-Niedzwiedzka K."/>
            <person name="Martijn J."/>
            <person name="Lind A.E."/>
            <person name="van Eijk R."/>
            <person name="Schleper C."/>
            <person name="Guy L."/>
            <person name="Ettema T.J."/>
        </authorList>
    </citation>
    <scope>NUCLEOTIDE SEQUENCE</scope>
</reference>
<dbReference type="AlphaFoldDB" id="A0A0F9QUV6"/>
<sequence>MVIKCWVEDGRGVEACRDCGLILNDDAVCGCEDLPNSIMNHTRKERRAYSLKGGYVTALQKKMQGV</sequence>
<accession>A0A0F9QUV6</accession>
<comment type="caution">
    <text evidence="1">The sequence shown here is derived from an EMBL/GenBank/DDBJ whole genome shotgun (WGS) entry which is preliminary data.</text>
</comment>
<name>A0A0F9QUV6_9ZZZZ</name>
<gene>
    <name evidence="1" type="ORF">LCGC14_0970890</name>
</gene>
<protein>
    <submittedName>
        <fullName evidence="1">Uncharacterized protein</fullName>
    </submittedName>
</protein>
<proteinExistence type="predicted"/>
<dbReference type="EMBL" id="LAZR01003569">
    <property type="protein sequence ID" value="KKN16931.1"/>
    <property type="molecule type" value="Genomic_DNA"/>
</dbReference>